<dbReference type="AlphaFoldDB" id="A0AAW2E0X8"/>
<evidence type="ECO:0000259" key="2">
    <source>
        <dbReference type="Pfam" id="PF14303"/>
    </source>
</evidence>
<gene>
    <name evidence="3" type="ORF">SO802_001860</name>
</gene>
<feature type="domain" description="No apical meristem-associated C-terminal" evidence="2">
    <location>
        <begin position="168"/>
        <end position="309"/>
    </location>
</feature>
<accession>A0AAW2E0X8</accession>
<dbReference type="EMBL" id="JAZDWU010000001">
    <property type="protein sequence ID" value="KAL0014791.1"/>
    <property type="molecule type" value="Genomic_DNA"/>
</dbReference>
<evidence type="ECO:0000256" key="1">
    <source>
        <dbReference type="SAM" id="MobiDB-lite"/>
    </source>
</evidence>
<organism evidence="3 4">
    <name type="scientific">Lithocarpus litseifolius</name>
    <dbReference type="NCBI Taxonomy" id="425828"/>
    <lineage>
        <taxon>Eukaryota</taxon>
        <taxon>Viridiplantae</taxon>
        <taxon>Streptophyta</taxon>
        <taxon>Embryophyta</taxon>
        <taxon>Tracheophyta</taxon>
        <taxon>Spermatophyta</taxon>
        <taxon>Magnoliopsida</taxon>
        <taxon>eudicotyledons</taxon>
        <taxon>Gunneridae</taxon>
        <taxon>Pentapetalae</taxon>
        <taxon>rosids</taxon>
        <taxon>fabids</taxon>
        <taxon>Fagales</taxon>
        <taxon>Fagaceae</taxon>
        <taxon>Lithocarpus</taxon>
    </lineage>
</organism>
<dbReference type="PANTHER" id="PTHR45125:SF51">
    <property type="entry name" value="F21J9.4-RELATED"/>
    <property type="match status" value="1"/>
</dbReference>
<feature type="region of interest" description="Disordered" evidence="1">
    <location>
        <begin position="34"/>
        <end position="64"/>
    </location>
</feature>
<dbReference type="InterPro" id="IPR029466">
    <property type="entry name" value="NAM-associated_C"/>
</dbReference>
<reference evidence="3 4" key="1">
    <citation type="submission" date="2024-01" db="EMBL/GenBank/DDBJ databases">
        <title>A telomere-to-telomere, gap-free genome of sweet tea (Lithocarpus litseifolius).</title>
        <authorList>
            <person name="Zhou J."/>
        </authorList>
    </citation>
    <scope>NUCLEOTIDE SEQUENCE [LARGE SCALE GENOMIC DNA]</scope>
    <source>
        <strain evidence="3">Zhou-2022a</strain>
        <tissue evidence="3">Leaf</tissue>
    </source>
</reference>
<evidence type="ECO:0000313" key="3">
    <source>
        <dbReference type="EMBL" id="KAL0014791.1"/>
    </source>
</evidence>
<comment type="caution">
    <text evidence="3">The sequence shown here is derived from an EMBL/GenBank/DDBJ whole genome shotgun (WGS) entry which is preliminary data.</text>
</comment>
<dbReference type="Pfam" id="PF14303">
    <property type="entry name" value="NAM-associated"/>
    <property type="match status" value="1"/>
</dbReference>
<protein>
    <recommendedName>
        <fullName evidence="2">No apical meristem-associated C-terminal domain-containing protein</fullName>
    </recommendedName>
</protein>
<sequence length="319" mass="37287">MDSQNPFFLDILQDKEQGFESLDSSILMSTPHLDANGHQSPPEVEMGQSTPPIAKKSTTKRSQRGHNFTVDEDIKLVSAWLNVSLDAVTSTDQKHTTFWDRIWSTFHNDKKFNRSRDSLNSRWSTIQKETNKFCGCLAQIENRNESGKTEHDKIEDAKTMYKSNNKNAFQLEHCWRILRNEAKWLIQRENLKVRTRQPATQACSTFASSINLEEDNDEMNSGETLERPIGKKAEKEKLQKRKNCDDVVPILSSQLDEIKEESGDCMRRKKKEEKNEVEKRKAEDEIMMKDTRTMDPEQKEYIRLRRLEILERLRSKFPS</sequence>
<dbReference type="Proteomes" id="UP001459277">
    <property type="component" value="Unassembled WGS sequence"/>
</dbReference>
<evidence type="ECO:0000313" key="4">
    <source>
        <dbReference type="Proteomes" id="UP001459277"/>
    </source>
</evidence>
<keyword evidence="4" id="KW-1185">Reference proteome</keyword>
<dbReference type="PANTHER" id="PTHR45125">
    <property type="entry name" value="F21J9.4-RELATED"/>
    <property type="match status" value="1"/>
</dbReference>
<proteinExistence type="predicted"/>
<name>A0AAW2E0X8_9ROSI</name>
<feature type="region of interest" description="Disordered" evidence="1">
    <location>
        <begin position="261"/>
        <end position="294"/>
    </location>
</feature>